<evidence type="ECO:0000313" key="2">
    <source>
        <dbReference type="EMBL" id="SOQ44013.1"/>
    </source>
</evidence>
<name>A0A2H1VT57_SPOFR</name>
<evidence type="ECO:0000256" key="1">
    <source>
        <dbReference type="SAM" id="MobiDB-lite"/>
    </source>
</evidence>
<reference evidence="2" key="1">
    <citation type="submission" date="2016-07" db="EMBL/GenBank/DDBJ databases">
        <authorList>
            <person name="Bretaudeau A."/>
        </authorList>
    </citation>
    <scope>NUCLEOTIDE SEQUENCE</scope>
    <source>
        <strain evidence="2">Rice</strain>
        <tissue evidence="2">Whole body</tissue>
    </source>
</reference>
<protein>
    <submittedName>
        <fullName evidence="2">SFRICE_005719</fullName>
    </submittedName>
</protein>
<feature type="region of interest" description="Disordered" evidence="1">
    <location>
        <begin position="65"/>
        <end position="85"/>
    </location>
</feature>
<dbReference type="EMBL" id="ODYU01004296">
    <property type="protein sequence ID" value="SOQ44013.1"/>
    <property type="molecule type" value="Genomic_DNA"/>
</dbReference>
<organism evidence="2">
    <name type="scientific">Spodoptera frugiperda</name>
    <name type="common">Fall armyworm</name>
    <dbReference type="NCBI Taxonomy" id="7108"/>
    <lineage>
        <taxon>Eukaryota</taxon>
        <taxon>Metazoa</taxon>
        <taxon>Ecdysozoa</taxon>
        <taxon>Arthropoda</taxon>
        <taxon>Hexapoda</taxon>
        <taxon>Insecta</taxon>
        <taxon>Pterygota</taxon>
        <taxon>Neoptera</taxon>
        <taxon>Endopterygota</taxon>
        <taxon>Lepidoptera</taxon>
        <taxon>Glossata</taxon>
        <taxon>Ditrysia</taxon>
        <taxon>Noctuoidea</taxon>
        <taxon>Noctuidae</taxon>
        <taxon>Amphipyrinae</taxon>
        <taxon>Spodoptera</taxon>
    </lineage>
</organism>
<gene>
    <name evidence="2" type="ORF">SFRICE_005719</name>
</gene>
<proteinExistence type="predicted"/>
<sequence>MNEENSNIERRNCFNDNLHILFSCIVGAFTNIQVHMHMAPRSATTICAGIEPETLYTLQYPVIKPSRQPSSHKPKGKNHSMTSPALGEAKGCVRLLLTKNYPAFRAGAPVNPLEKDIDTYSDT</sequence>
<accession>A0A2H1VT57</accession>
<dbReference type="AlphaFoldDB" id="A0A2H1VT57"/>